<evidence type="ECO:0000313" key="3">
    <source>
        <dbReference type="EMBL" id="MBB5803304.1"/>
    </source>
</evidence>
<evidence type="ECO:0000313" key="4">
    <source>
        <dbReference type="Proteomes" id="UP000552097"/>
    </source>
</evidence>
<organism evidence="3 4">
    <name type="scientific">Saccharothrix ecbatanensis</name>
    <dbReference type="NCBI Taxonomy" id="1105145"/>
    <lineage>
        <taxon>Bacteria</taxon>
        <taxon>Bacillati</taxon>
        <taxon>Actinomycetota</taxon>
        <taxon>Actinomycetes</taxon>
        <taxon>Pseudonocardiales</taxon>
        <taxon>Pseudonocardiaceae</taxon>
        <taxon>Saccharothrix</taxon>
    </lineage>
</organism>
<dbReference type="InterPro" id="IPR011990">
    <property type="entry name" value="TPR-like_helical_dom_sf"/>
</dbReference>
<evidence type="ECO:0000259" key="2">
    <source>
        <dbReference type="Pfam" id="PF12770"/>
    </source>
</evidence>
<feature type="compositionally biased region" description="Polar residues" evidence="1">
    <location>
        <begin position="8"/>
        <end position="26"/>
    </location>
</feature>
<protein>
    <submittedName>
        <fullName evidence="3">Tetratricopeptide (TPR) repeat protein</fullName>
    </submittedName>
</protein>
<dbReference type="AlphaFoldDB" id="A0A7W9HK40"/>
<gene>
    <name evidence="3" type="ORF">F4560_003072</name>
</gene>
<name>A0A7W9HK40_9PSEU</name>
<reference evidence="3 4" key="1">
    <citation type="submission" date="2020-08" db="EMBL/GenBank/DDBJ databases">
        <title>Sequencing the genomes of 1000 actinobacteria strains.</title>
        <authorList>
            <person name="Klenk H.-P."/>
        </authorList>
    </citation>
    <scope>NUCLEOTIDE SEQUENCE [LARGE SCALE GENOMIC DNA]</scope>
    <source>
        <strain evidence="3 4">DSM 45486</strain>
    </source>
</reference>
<comment type="caution">
    <text evidence="3">The sequence shown here is derived from an EMBL/GenBank/DDBJ whole genome shotgun (WGS) entry which is preliminary data.</text>
</comment>
<dbReference type="RefSeq" id="WP_184920594.1">
    <property type="nucleotide sequence ID" value="NZ_JACHMO010000001.1"/>
</dbReference>
<dbReference type="InterPro" id="IPR024983">
    <property type="entry name" value="CHAT_dom"/>
</dbReference>
<dbReference type="Proteomes" id="UP000552097">
    <property type="component" value="Unassembled WGS sequence"/>
</dbReference>
<feature type="domain" description="CHAT" evidence="2">
    <location>
        <begin position="850"/>
        <end position="1149"/>
    </location>
</feature>
<dbReference type="SUPFAM" id="SSF48452">
    <property type="entry name" value="TPR-like"/>
    <property type="match status" value="1"/>
</dbReference>
<feature type="region of interest" description="Disordered" evidence="1">
    <location>
        <begin position="1"/>
        <end position="36"/>
    </location>
</feature>
<dbReference type="EMBL" id="JACHMO010000001">
    <property type="protein sequence ID" value="MBB5803304.1"/>
    <property type="molecule type" value="Genomic_DNA"/>
</dbReference>
<dbReference type="Gene3D" id="1.25.40.10">
    <property type="entry name" value="Tetratricopeptide repeat domain"/>
    <property type="match status" value="2"/>
</dbReference>
<accession>A0A7W9HK40</accession>
<proteinExistence type="predicted"/>
<evidence type="ECO:0000256" key="1">
    <source>
        <dbReference type="SAM" id="MobiDB-lite"/>
    </source>
</evidence>
<dbReference type="Pfam" id="PF12770">
    <property type="entry name" value="CHAT"/>
    <property type="match status" value="1"/>
</dbReference>
<sequence>MPHAPQGTCASSISQGSFAGSNTLRRSGTGPYTCRTRLKSTPRTTISACAAVGTGFPVSITRMGARHSLLDAVKARIRQARVLRDFAPVLEPDALTEARQLAEGLTGDDHDRTARLLLGWFYWYRYRALSPGRVNQDLETAIAMFTPCFIAGDEDLPEPLLPHLADAAAPHALDLLRDAGESQSTASVRALAALWQRILDSSTDHPDLPIIMGYLTMALDRQYQHTHAVSDLDTLIEASRAAVRAIPPDYPPEIRGAHLTDLGQALCSRFERTGAFDDLQTAIGILREALATNPADAVIRAATCYQLGWALRIRFERTGAPADADAAVEAGETAVNLAPADHHLRVKALGALSLAYQARFRRTGSPADLDAAVDAGRVGIRALPVGHGDRSAMLAALGIPLLARFNRTGALADADAAVEAFLEAIDVVPTPNAAQLTNLGSALRDRFERTRSSADLDAAVRAGKSALRVASADADLARTLVELAATLWIRFRHTDDPADLQAAIDALTDAVQAIPADHLDRARTLNNLGTARLTRFERTEASADLDDAIRSLAAAVDATPAGHPDLAGHLTSLGIALRTRFQRTKLLSDRAAALSAFAHAVDVGAAAPVERITAARLAAALAASADPERMADLLETAVRLLPEVAPRRLVRSDQQYAIGQVRELAVDAAALALATTASTTGERATRALQLLETGRAVLLSQALETRSDLTDLRQRYPELATRFEDLREQLDQDTSATGSDDGRHLLVDELTATLTRIRACDGFGSFGLPPTVHELVAEAASGPVVTFNISRYRSDALLLTANGITSIELPALTRNAVLDRVNAFHQALSATTNPAASPAVRVDTQATLRAILEWLWDQATEPVLRTLGYRGQPGSLEEWPRVWWATGGLLGLLPIHAAGHHTDPPAARRTVMDRVVSSYTPTIRALRHARRRDRATQADAALVVAMPTTPGVPGRLHHVPAEATLLHNRLPRVVLLTEPDTADPVLADTPRPTKANVLARLAGCPIAHFACHGVSDTTDPSKSRLLLHDHATDPFTVSSLAAVTLDDAQLAYLSACHTAFAGSVDLIDEAIHLASAFQLAGFPRVIGTLWGIDDQLSVDIADRFYNALRTSDGAVDAGRAAGALHRTIRAIRDEVPATPSLWAAYLHAGA</sequence>
<keyword evidence="4" id="KW-1185">Reference proteome</keyword>